<reference evidence="1" key="2">
    <citation type="submission" date="2023-06" db="EMBL/GenBank/DDBJ databases">
        <title>Long-read-based genome assembly of the green algal bacterivore Cymbomonas tetramitiformis.</title>
        <authorList>
            <person name="Gyaltshen Y."/>
            <person name="Rozenberg A."/>
            <person name="Paasch A."/>
            <person name="Burns J.A."/>
            <person name="Warring S."/>
            <person name="Larson R."/>
            <person name="Maurer-Alcala X."/>
            <person name="Dacks J."/>
            <person name="Kim E."/>
        </authorList>
    </citation>
    <scope>NUCLEOTIDE SEQUENCE</scope>
    <source>
        <strain evidence="1">PLY_AMNH</strain>
    </source>
</reference>
<name>A0AAE0F5C3_9CHLO</name>
<accession>A0AAE0F5C3</accession>
<reference evidence="1 3" key="1">
    <citation type="journal article" date="2015" name="Genome Biol. Evol.">
        <title>Comparative Genomics of a Bacterivorous Green Alga Reveals Evolutionary Causalities and Consequences of Phago-Mixotrophic Mode of Nutrition.</title>
        <authorList>
            <person name="Burns J.A."/>
            <person name="Paasch A."/>
            <person name="Narechania A."/>
            <person name="Kim E."/>
        </authorList>
    </citation>
    <scope>NUCLEOTIDE SEQUENCE [LARGE SCALE GENOMIC DNA]</scope>
    <source>
        <strain evidence="1">PLY_AMNH</strain>
    </source>
</reference>
<dbReference type="Proteomes" id="UP001190700">
    <property type="component" value="Unassembled WGS sequence"/>
</dbReference>
<proteinExistence type="predicted"/>
<protein>
    <submittedName>
        <fullName evidence="1">Uncharacterized protein</fullName>
    </submittedName>
</protein>
<comment type="caution">
    <text evidence="1">The sequence shown here is derived from an EMBL/GenBank/DDBJ whole genome shotgun (WGS) entry which is preliminary data.</text>
</comment>
<organism evidence="1 3">
    <name type="scientific">Cymbomonas tetramitiformis</name>
    <dbReference type="NCBI Taxonomy" id="36881"/>
    <lineage>
        <taxon>Eukaryota</taxon>
        <taxon>Viridiplantae</taxon>
        <taxon>Chlorophyta</taxon>
        <taxon>Pyramimonadophyceae</taxon>
        <taxon>Pyramimonadales</taxon>
        <taxon>Pyramimonadaceae</taxon>
        <taxon>Cymbomonas</taxon>
    </lineage>
</organism>
<sequence length="129" mass="15174">MCSNPYYEFYVEIADRPGQVEAVINSAKLQELRELHQQLCGKQTIEMREVQDCAYNFLPDLYTEKKKRETFLKTYMKDIDGKEQNIQKEIIVEAKLNQQFRATFRSVERLAALFQNAALANFVEKCETH</sequence>
<evidence type="ECO:0000313" key="2">
    <source>
        <dbReference type="EMBL" id="KAK3252687.1"/>
    </source>
</evidence>
<dbReference type="EMBL" id="LGRX02025270">
    <property type="protein sequence ID" value="KAK3252681.1"/>
    <property type="molecule type" value="Genomic_DNA"/>
</dbReference>
<evidence type="ECO:0000313" key="3">
    <source>
        <dbReference type="Proteomes" id="UP001190700"/>
    </source>
</evidence>
<evidence type="ECO:0000313" key="1">
    <source>
        <dbReference type="EMBL" id="KAK3252681.1"/>
    </source>
</evidence>
<dbReference type="EMBL" id="LGRX02025269">
    <property type="protein sequence ID" value="KAK3252687.1"/>
    <property type="molecule type" value="Genomic_DNA"/>
</dbReference>
<gene>
    <name evidence="2" type="ORF">CYMTET_38031</name>
    <name evidence="1" type="ORF">CYMTET_38033</name>
</gene>
<keyword evidence="3" id="KW-1185">Reference proteome</keyword>
<dbReference type="AlphaFoldDB" id="A0AAE0F5C3"/>